<evidence type="ECO:0000313" key="2">
    <source>
        <dbReference type="Proteomes" id="UP000807504"/>
    </source>
</evidence>
<name>A0A8T0FNA8_ARGBR</name>
<reference evidence="1" key="1">
    <citation type="journal article" date="2020" name="bioRxiv">
        <title>Chromosome-level reference genome of the European wasp spider Argiope bruennichi: a resource for studies on range expansion and evolutionary adaptation.</title>
        <authorList>
            <person name="Sheffer M.M."/>
            <person name="Hoppe A."/>
            <person name="Krehenwinkel H."/>
            <person name="Uhl G."/>
            <person name="Kuss A.W."/>
            <person name="Jensen L."/>
            <person name="Jensen C."/>
            <person name="Gillespie R.G."/>
            <person name="Hoff K.J."/>
            <person name="Prost S."/>
        </authorList>
    </citation>
    <scope>NUCLEOTIDE SEQUENCE</scope>
</reference>
<dbReference type="Proteomes" id="UP000807504">
    <property type="component" value="Unassembled WGS sequence"/>
</dbReference>
<sequence>MFAVRAIRATICPPSFCRCRPIITMSPYYHARDTVTTQWCRQHRNWREDDWSLRVLFSDESRFSLSSDYRQKLIWRESGDAYSPQTYRKGTDILHAEVILSDMHSTMYFQLGHVGKRYINDILQTHVRKFSGVVGAKFIFMTATQHVIESHCSGVAKARKYSMP</sequence>
<reference evidence="1" key="2">
    <citation type="submission" date="2020-06" db="EMBL/GenBank/DDBJ databases">
        <authorList>
            <person name="Sheffer M."/>
        </authorList>
    </citation>
    <scope>NUCLEOTIDE SEQUENCE</scope>
</reference>
<keyword evidence="2" id="KW-1185">Reference proteome</keyword>
<dbReference type="EMBL" id="JABXBU010000003">
    <property type="protein sequence ID" value="KAF8791688.1"/>
    <property type="molecule type" value="Genomic_DNA"/>
</dbReference>
<accession>A0A8T0FNA8</accession>
<proteinExistence type="predicted"/>
<protein>
    <submittedName>
        <fullName evidence="1">Uncharacterized protein</fullName>
    </submittedName>
</protein>
<dbReference type="GO" id="GO:0003676">
    <property type="term" value="F:nucleic acid binding"/>
    <property type="evidence" value="ECO:0007669"/>
    <property type="project" value="InterPro"/>
</dbReference>
<dbReference type="InterPro" id="IPR036397">
    <property type="entry name" value="RNaseH_sf"/>
</dbReference>
<dbReference type="AlphaFoldDB" id="A0A8T0FNA8"/>
<gene>
    <name evidence="1" type="ORF">HNY73_003381</name>
</gene>
<dbReference type="Gene3D" id="3.30.420.10">
    <property type="entry name" value="Ribonuclease H-like superfamily/Ribonuclease H"/>
    <property type="match status" value="1"/>
</dbReference>
<comment type="caution">
    <text evidence="1">The sequence shown here is derived from an EMBL/GenBank/DDBJ whole genome shotgun (WGS) entry which is preliminary data.</text>
</comment>
<organism evidence="1 2">
    <name type="scientific">Argiope bruennichi</name>
    <name type="common">Wasp spider</name>
    <name type="synonym">Aranea bruennichi</name>
    <dbReference type="NCBI Taxonomy" id="94029"/>
    <lineage>
        <taxon>Eukaryota</taxon>
        <taxon>Metazoa</taxon>
        <taxon>Ecdysozoa</taxon>
        <taxon>Arthropoda</taxon>
        <taxon>Chelicerata</taxon>
        <taxon>Arachnida</taxon>
        <taxon>Araneae</taxon>
        <taxon>Araneomorphae</taxon>
        <taxon>Entelegynae</taxon>
        <taxon>Araneoidea</taxon>
        <taxon>Araneidae</taxon>
        <taxon>Argiope</taxon>
    </lineage>
</organism>
<evidence type="ECO:0000313" key="1">
    <source>
        <dbReference type="EMBL" id="KAF8791688.1"/>
    </source>
</evidence>